<evidence type="ECO:0000259" key="5">
    <source>
        <dbReference type="PROSITE" id="PS50931"/>
    </source>
</evidence>
<dbReference type="OrthoDB" id="5289754at2"/>
<dbReference type="EMBL" id="QKRX01000003">
    <property type="protein sequence ID" value="RAU18827.1"/>
    <property type="molecule type" value="Genomic_DNA"/>
</dbReference>
<organism evidence="6 7">
    <name type="scientific">Nitrincola tibetensis</name>
    <dbReference type="NCBI Taxonomy" id="2219697"/>
    <lineage>
        <taxon>Bacteria</taxon>
        <taxon>Pseudomonadati</taxon>
        <taxon>Pseudomonadota</taxon>
        <taxon>Gammaproteobacteria</taxon>
        <taxon>Oceanospirillales</taxon>
        <taxon>Oceanospirillaceae</taxon>
        <taxon>Nitrincola</taxon>
    </lineage>
</organism>
<evidence type="ECO:0000313" key="6">
    <source>
        <dbReference type="EMBL" id="RAU18827.1"/>
    </source>
</evidence>
<dbReference type="PANTHER" id="PTHR30126">
    <property type="entry name" value="HTH-TYPE TRANSCRIPTIONAL REGULATOR"/>
    <property type="match status" value="1"/>
</dbReference>
<dbReference type="InterPro" id="IPR005119">
    <property type="entry name" value="LysR_subst-bd"/>
</dbReference>
<comment type="similarity">
    <text evidence="1">Belongs to the LysR transcriptional regulatory family.</text>
</comment>
<evidence type="ECO:0000256" key="3">
    <source>
        <dbReference type="ARBA" id="ARBA00023125"/>
    </source>
</evidence>
<evidence type="ECO:0000256" key="2">
    <source>
        <dbReference type="ARBA" id="ARBA00023015"/>
    </source>
</evidence>
<dbReference type="InterPro" id="IPR000847">
    <property type="entry name" value="LysR_HTH_N"/>
</dbReference>
<evidence type="ECO:0000256" key="4">
    <source>
        <dbReference type="ARBA" id="ARBA00023163"/>
    </source>
</evidence>
<name>A0A364NPK9_9GAMM</name>
<accession>A0A364NPK9</accession>
<dbReference type="GO" id="GO:0003700">
    <property type="term" value="F:DNA-binding transcription factor activity"/>
    <property type="evidence" value="ECO:0007669"/>
    <property type="project" value="InterPro"/>
</dbReference>
<dbReference type="SUPFAM" id="SSF46785">
    <property type="entry name" value="Winged helix' DNA-binding domain"/>
    <property type="match status" value="1"/>
</dbReference>
<proteinExistence type="inferred from homology"/>
<dbReference type="PRINTS" id="PR00039">
    <property type="entry name" value="HTHLYSR"/>
</dbReference>
<keyword evidence="7" id="KW-1185">Reference proteome</keyword>
<gene>
    <name evidence="6" type="ORF">DN062_04915</name>
</gene>
<dbReference type="AlphaFoldDB" id="A0A364NPK9"/>
<reference evidence="6 7" key="1">
    <citation type="submission" date="2018-06" db="EMBL/GenBank/DDBJ databases">
        <title>Nitrincola tibetense sp. nov., isolated from Lake XuguoCo on Tibetan Plateau.</title>
        <authorList>
            <person name="Xing P."/>
        </authorList>
    </citation>
    <scope>NUCLEOTIDE SEQUENCE [LARGE SCALE GENOMIC DNA]</scope>
    <source>
        <strain evidence="7">xg18</strain>
    </source>
</reference>
<comment type="caution">
    <text evidence="6">The sequence shown here is derived from an EMBL/GenBank/DDBJ whole genome shotgun (WGS) entry which is preliminary data.</text>
</comment>
<evidence type="ECO:0000313" key="7">
    <source>
        <dbReference type="Proteomes" id="UP000250744"/>
    </source>
</evidence>
<dbReference type="Gene3D" id="1.10.10.10">
    <property type="entry name" value="Winged helix-like DNA-binding domain superfamily/Winged helix DNA-binding domain"/>
    <property type="match status" value="1"/>
</dbReference>
<dbReference type="Proteomes" id="UP000250744">
    <property type="component" value="Unassembled WGS sequence"/>
</dbReference>
<dbReference type="GO" id="GO:0000976">
    <property type="term" value="F:transcription cis-regulatory region binding"/>
    <property type="evidence" value="ECO:0007669"/>
    <property type="project" value="TreeGrafter"/>
</dbReference>
<evidence type="ECO:0000256" key="1">
    <source>
        <dbReference type="ARBA" id="ARBA00009437"/>
    </source>
</evidence>
<dbReference type="Pfam" id="PF03466">
    <property type="entry name" value="LysR_substrate"/>
    <property type="match status" value="1"/>
</dbReference>
<dbReference type="CDD" id="cd05466">
    <property type="entry name" value="PBP2_LTTR_substrate"/>
    <property type="match status" value="1"/>
</dbReference>
<keyword evidence="4" id="KW-0804">Transcription</keyword>
<feature type="domain" description="HTH lysR-type" evidence="5">
    <location>
        <begin position="2"/>
        <end position="58"/>
    </location>
</feature>
<keyword evidence="3" id="KW-0238">DNA-binding</keyword>
<dbReference type="Gene3D" id="3.40.190.10">
    <property type="entry name" value="Periplasmic binding protein-like II"/>
    <property type="match status" value="2"/>
</dbReference>
<dbReference type="RefSeq" id="WP_112158119.1">
    <property type="nucleotide sequence ID" value="NZ_QKRX01000003.1"/>
</dbReference>
<dbReference type="InterPro" id="IPR036388">
    <property type="entry name" value="WH-like_DNA-bd_sf"/>
</dbReference>
<dbReference type="SUPFAM" id="SSF53850">
    <property type="entry name" value="Periplasmic binding protein-like II"/>
    <property type="match status" value="1"/>
</dbReference>
<dbReference type="InterPro" id="IPR036390">
    <property type="entry name" value="WH_DNA-bd_sf"/>
</dbReference>
<sequence length="290" mass="32700">MINPQWLTSFQAIVELGNFTRAAEHLNLTQAAVSQHLRYLEDEFGLLILRKTRPLELTPIGREVLTYAQEINDADERLRLRLSSTDSLVGEVGLITPGSSGLLLYPKLLALQHQHKGLVIRHRFAPDTEVLQAILTNKYDVGLITFDPQDAKILAEPIAKEPLELVYPRDEQVETWDDLIRIGIIDYPDGRAMADRLLSRHFPGNPGVKTLPSSGFSNQVSLLLEPVSLGLGFTVMPRYARQAFAKQDEIAFKHCENPVVNTLWAIYRADWPLSRRVLKVLDCLKKTLSS</sequence>
<protein>
    <submittedName>
        <fullName evidence="6">LysR family transcriptional regulator</fullName>
    </submittedName>
</protein>
<keyword evidence="2" id="KW-0805">Transcription regulation</keyword>
<dbReference type="Pfam" id="PF00126">
    <property type="entry name" value="HTH_1"/>
    <property type="match status" value="1"/>
</dbReference>
<dbReference type="PANTHER" id="PTHR30126:SF99">
    <property type="entry name" value="TRANSCRIPTIONAL REGULATOR LYSR FAMILY"/>
    <property type="match status" value="1"/>
</dbReference>
<dbReference type="PROSITE" id="PS50931">
    <property type="entry name" value="HTH_LYSR"/>
    <property type="match status" value="1"/>
</dbReference>